<keyword evidence="1" id="KW-0175">Coiled coil</keyword>
<evidence type="ECO:0000313" key="3">
    <source>
        <dbReference type="EMBL" id="ESK52863.1"/>
    </source>
</evidence>
<dbReference type="EMBL" id="AYEV01000061">
    <property type="protein sequence ID" value="ESK52863.1"/>
    <property type="molecule type" value="Genomic_DNA"/>
</dbReference>
<evidence type="ECO:0008006" key="5">
    <source>
        <dbReference type="Google" id="ProtNLM"/>
    </source>
</evidence>
<evidence type="ECO:0000256" key="2">
    <source>
        <dbReference type="SAM" id="MobiDB-lite"/>
    </source>
</evidence>
<dbReference type="InterPro" id="IPR047783">
    <property type="entry name" value="ORF2/OrfX-like"/>
</dbReference>
<organism evidence="3 4">
    <name type="scientific">Acinetobacter tjernbergiae DSM 14971 = CIP 107465</name>
    <dbReference type="NCBI Taxonomy" id="1120928"/>
    <lineage>
        <taxon>Bacteria</taxon>
        <taxon>Pseudomonadati</taxon>
        <taxon>Pseudomonadota</taxon>
        <taxon>Gammaproteobacteria</taxon>
        <taxon>Moraxellales</taxon>
        <taxon>Moraxellaceae</taxon>
        <taxon>Acinetobacter</taxon>
    </lineage>
</organism>
<dbReference type="eggNOG" id="ENOG5031R8W">
    <property type="taxonomic scope" value="Bacteria"/>
</dbReference>
<proteinExistence type="predicted"/>
<evidence type="ECO:0000313" key="4">
    <source>
        <dbReference type="Proteomes" id="UP000017404"/>
    </source>
</evidence>
<sequence>MYSPIRFQNTQQYTMNTATKYSVSDAATLYKKSRATLYKDIKNGVLSRDHDGFIDFSELLRVYGEPFGVKQVKRIDTSPIQNQNTSEYTDKTVVELKNQIDFLKKQLEKAEDREAKANARIDTLLTLIEMKPPQSNMTTFTDQKSAPDIATDPRSEPEPKDDGLTTPVETENKRIPVPEHIEPETEKRGFWSRFFRPYD</sequence>
<accession>V2UEC6</accession>
<feature type="compositionally biased region" description="Polar residues" evidence="2">
    <location>
        <begin position="133"/>
        <end position="144"/>
    </location>
</feature>
<name>V2UEC6_9GAMM</name>
<dbReference type="NCBIfam" id="NF038291">
    <property type="entry name" value="rep_pAB02_ORF2"/>
    <property type="match status" value="1"/>
</dbReference>
<feature type="region of interest" description="Disordered" evidence="2">
    <location>
        <begin position="132"/>
        <end position="183"/>
    </location>
</feature>
<dbReference type="STRING" id="202955.GCA_000759995_00018"/>
<protein>
    <recommendedName>
        <fullName evidence="5">DNA-binding protein</fullName>
    </recommendedName>
</protein>
<dbReference type="PATRIC" id="fig|1120928.5.peg.3536"/>
<keyword evidence="4" id="KW-1185">Reference proteome</keyword>
<comment type="caution">
    <text evidence="3">The sequence shown here is derived from an EMBL/GenBank/DDBJ whole genome shotgun (WGS) entry which is preliminary data.</text>
</comment>
<gene>
    <name evidence="3" type="ORF">F990_03497</name>
</gene>
<reference evidence="3 4" key="1">
    <citation type="submission" date="2013-10" db="EMBL/GenBank/DDBJ databases">
        <title>The Genome Sequence of Acinetobacter tjernbergiae CIP107465.</title>
        <authorList>
            <consortium name="The Broad Institute Genomics Platform"/>
            <consortium name="The Broad Institute Genome Sequencing Center for Infectious Disease"/>
            <person name="Cerqueira G."/>
            <person name="Feldgarden M."/>
            <person name="Courvalin P."/>
            <person name="Grillot-Courvalin C."/>
            <person name="Clermont D."/>
            <person name="Rocha E."/>
            <person name="Yoon E.-J."/>
            <person name="Nemec A."/>
            <person name="Young S.K."/>
            <person name="Zeng Q."/>
            <person name="Gargeya S."/>
            <person name="Fitzgerald M."/>
            <person name="Abouelleil A."/>
            <person name="Alvarado L."/>
            <person name="Berlin A.M."/>
            <person name="Chapman S.B."/>
            <person name="Gainer-Dewar J."/>
            <person name="Goldberg J."/>
            <person name="Gnerre S."/>
            <person name="Griggs A."/>
            <person name="Gujja S."/>
            <person name="Hansen M."/>
            <person name="Howarth C."/>
            <person name="Imamovic A."/>
            <person name="Ireland A."/>
            <person name="Larimer J."/>
            <person name="McCowan C."/>
            <person name="Murphy C."/>
            <person name="Pearson M."/>
            <person name="Poon T.W."/>
            <person name="Priest M."/>
            <person name="Roberts A."/>
            <person name="Saif S."/>
            <person name="Shea T."/>
            <person name="Sykes S."/>
            <person name="Wortman J."/>
            <person name="Nusbaum C."/>
            <person name="Birren B."/>
        </authorList>
    </citation>
    <scope>NUCLEOTIDE SEQUENCE [LARGE SCALE GENOMIC DNA]</scope>
    <source>
        <strain evidence="3 4">CIP 107465</strain>
    </source>
</reference>
<dbReference type="Proteomes" id="UP000017404">
    <property type="component" value="Unassembled WGS sequence"/>
</dbReference>
<feature type="compositionally biased region" description="Basic and acidic residues" evidence="2">
    <location>
        <begin position="151"/>
        <end position="163"/>
    </location>
</feature>
<evidence type="ECO:0000256" key="1">
    <source>
        <dbReference type="SAM" id="Coils"/>
    </source>
</evidence>
<feature type="coiled-coil region" evidence="1">
    <location>
        <begin position="93"/>
        <end position="127"/>
    </location>
</feature>
<dbReference type="AlphaFoldDB" id="V2UEC6"/>
<feature type="compositionally biased region" description="Basic and acidic residues" evidence="2">
    <location>
        <begin position="170"/>
        <end position="183"/>
    </location>
</feature>